<reference evidence="2 3" key="2">
    <citation type="submission" date="2018-11" db="EMBL/GenBank/DDBJ databases">
        <authorList>
            <consortium name="Pathogen Informatics"/>
        </authorList>
    </citation>
    <scope>NUCLEOTIDE SEQUENCE [LARGE SCALE GENOMIC DNA]</scope>
</reference>
<sequence>MPVETIAEERQRKPQLQNRSNLCAQQQGSASKPAEPPPTRLTEPAQTLRKCRDIMQSPILQCTSKLEEIRRVPSEANRPLLADSSCGPGGSAEPYSRKGSAEPCSRGGPAEPYSRKGSAEPYSRDGSAEPYSRGGPAEPCSRKGSAEPCSRGGSAEPYSRGGPAELYSRKGSAEPYARGGSAEPYSRGASAETTKLLHQRTNYSESQGERRPTRNRHVQRDKASTSGESRSRRSSDGCSTAERIRHPKGKAYATQGAAYPR</sequence>
<dbReference type="AlphaFoldDB" id="A0A183U3G5"/>
<feature type="compositionally biased region" description="Basic and acidic residues" evidence="1">
    <location>
        <begin position="113"/>
        <end position="127"/>
    </location>
</feature>
<evidence type="ECO:0000256" key="1">
    <source>
        <dbReference type="SAM" id="MobiDB-lite"/>
    </source>
</evidence>
<evidence type="ECO:0000313" key="2">
    <source>
        <dbReference type="EMBL" id="VDM28753.1"/>
    </source>
</evidence>
<dbReference type="EMBL" id="UYWY01003559">
    <property type="protein sequence ID" value="VDM28753.1"/>
    <property type="molecule type" value="Genomic_DNA"/>
</dbReference>
<accession>A0A183U3G5</accession>
<organism evidence="3 4">
    <name type="scientific">Toxocara canis</name>
    <name type="common">Canine roundworm</name>
    <dbReference type="NCBI Taxonomy" id="6265"/>
    <lineage>
        <taxon>Eukaryota</taxon>
        <taxon>Metazoa</taxon>
        <taxon>Ecdysozoa</taxon>
        <taxon>Nematoda</taxon>
        <taxon>Chromadorea</taxon>
        <taxon>Rhabditida</taxon>
        <taxon>Spirurina</taxon>
        <taxon>Ascaridomorpha</taxon>
        <taxon>Ascaridoidea</taxon>
        <taxon>Toxocaridae</taxon>
        <taxon>Toxocara</taxon>
    </lineage>
</organism>
<gene>
    <name evidence="2" type="ORF">TCNE_LOCUS3036</name>
</gene>
<feature type="compositionally biased region" description="Polar residues" evidence="1">
    <location>
        <begin position="14"/>
        <end position="30"/>
    </location>
</feature>
<feature type="region of interest" description="Disordered" evidence="1">
    <location>
        <begin position="1"/>
        <end position="45"/>
    </location>
</feature>
<evidence type="ECO:0000313" key="3">
    <source>
        <dbReference type="Proteomes" id="UP000050794"/>
    </source>
</evidence>
<reference evidence="4" key="1">
    <citation type="submission" date="2016-06" db="UniProtKB">
        <authorList>
            <consortium name="WormBaseParasite"/>
        </authorList>
    </citation>
    <scope>IDENTIFICATION</scope>
</reference>
<dbReference type="Proteomes" id="UP000050794">
    <property type="component" value="Unassembled WGS sequence"/>
</dbReference>
<evidence type="ECO:0000313" key="4">
    <source>
        <dbReference type="WBParaSite" id="TCNE_0000303501-mRNA-1"/>
    </source>
</evidence>
<proteinExistence type="predicted"/>
<feature type="compositionally biased region" description="Basic and acidic residues" evidence="1">
    <location>
        <begin position="207"/>
        <end position="235"/>
    </location>
</feature>
<keyword evidence="3" id="KW-1185">Reference proteome</keyword>
<protein>
    <submittedName>
        <fullName evidence="2 4">Uncharacterized protein</fullName>
    </submittedName>
</protein>
<feature type="region of interest" description="Disordered" evidence="1">
    <location>
        <begin position="66"/>
        <end position="261"/>
    </location>
</feature>
<name>A0A183U3G5_TOXCA</name>
<dbReference type="WBParaSite" id="TCNE_0000303501-mRNA-1">
    <property type="protein sequence ID" value="TCNE_0000303501-mRNA-1"/>
    <property type="gene ID" value="TCNE_0000303501"/>
</dbReference>